<dbReference type="EMBL" id="JAIWQS010000003">
    <property type="protein sequence ID" value="KAJ8769128.1"/>
    <property type="molecule type" value="Genomic_DNA"/>
</dbReference>
<reference evidence="1 2" key="1">
    <citation type="submission" date="2021-09" db="EMBL/GenBank/DDBJ databases">
        <title>Genomic insights and catalytic innovation underlie evolution of tropane alkaloids biosynthesis.</title>
        <authorList>
            <person name="Wang Y.-J."/>
            <person name="Tian T."/>
            <person name="Huang J.-P."/>
            <person name="Huang S.-X."/>
        </authorList>
    </citation>
    <scope>NUCLEOTIDE SEQUENCE [LARGE SCALE GENOMIC DNA]</scope>
    <source>
        <strain evidence="1">KIB-2018</strain>
        <tissue evidence="1">Leaf</tissue>
    </source>
</reference>
<dbReference type="GO" id="GO:0005886">
    <property type="term" value="C:plasma membrane"/>
    <property type="evidence" value="ECO:0007669"/>
    <property type="project" value="TreeGrafter"/>
</dbReference>
<evidence type="ECO:0000313" key="2">
    <source>
        <dbReference type="Proteomes" id="UP001159364"/>
    </source>
</evidence>
<evidence type="ECO:0000313" key="1">
    <source>
        <dbReference type="EMBL" id="KAJ8769128.1"/>
    </source>
</evidence>
<dbReference type="AlphaFoldDB" id="A0AAV8TTN0"/>
<dbReference type="PANTHER" id="PTHR12741:SF106">
    <property type="entry name" value="CALLOSE SYNTHASE 5"/>
    <property type="match status" value="1"/>
</dbReference>
<dbReference type="PANTHER" id="PTHR12741">
    <property type="entry name" value="LYST-INTERACTING PROTEIN LIP5 DOPAMINE RESPONSIVE PROTEIN DRG-1"/>
    <property type="match status" value="1"/>
</dbReference>
<name>A0AAV8TTN0_9ROSI</name>
<keyword evidence="2" id="KW-1185">Reference proteome</keyword>
<gene>
    <name evidence="1" type="ORF">K2173_000903</name>
</gene>
<comment type="caution">
    <text evidence="1">The sequence shown here is derived from an EMBL/GenBank/DDBJ whole genome shotgun (WGS) entry which is preliminary data.</text>
</comment>
<proteinExistence type="predicted"/>
<dbReference type="Proteomes" id="UP001159364">
    <property type="component" value="Linkage Group LG03"/>
</dbReference>
<organism evidence="1 2">
    <name type="scientific">Erythroxylum novogranatense</name>
    <dbReference type="NCBI Taxonomy" id="1862640"/>
    <lineage>
        <taxon>Eukaryota</taxon>
        <taxon>Viridiplantae</taxon>
        <taxon>Streptophyta</taxon>
        <taxon>Embryophyta</taxon>
        <taxon>Tracheophyta</taxon>
        <taxon>Spermatophyta</taxon>
        <taxon>Magnoliopsida</taxon>
        <taxon>eudicotyledons</taxon>
        <taxon>Gunneridae</taxon>
        <taxon>Pentapetalae</taxon>
        <taxon>rosids</taxon>
        <taxon>fabids</taxon>
        <taxon>Malpighiales</taxon>
        <taxon>Erythroxylaceae</taxon>
        <taxon>Erythroxylum</taxon>
    </lineage>
</organism>
<protein>
    <submittedName>
        <fullName evidence="1">Uncharacterized protein</fullName>
    </submittedName>
</protein>
<accession>A0AAV8TTN0</accession>
<sequence>MGCLPAFCGKFVELVEILMQRLHLLLTVKESAEEVPTTLKARRRIAFFTNSLFKDMSRPPRVRKPFAAVYCLNNLQ</sequence>
<dbReference type="GO" id="GO:0046527">
    <property type="term" value="F:glucosyltransferase activity"/>
    <property type="evidence" value="ECO:0007669"/>
    <property type="project" value="TreeGrafter"/>
</dbReference>